<accession>A0A4R5NCV6</accession>
<reference evidence="6 7" key="1">
    <citation type="journal article" date="2019" name="Appl. Microbiol. Biotechnol.">
        <title>Uncovering carbohydrate metabolism through a genotype-phenotype association study of 56 lactic acid bacteria genomes.</title>
        <authorList>
            <person name="Buron-Moles G."/>
            <person name="Chailyan A."/>
            <person name="Dolejs I."/>
            <person name="Forster J."/>
            <person name="Miks M.H."/>
        </authorList>
    </citation>
    <scope>NUCLEOTIDE SEQUENCE [LARGE SCALE GENOMIC DNA]</scope>
    <source>
        <strain evidence="6 7">ATCC 700006</strain>
    </source>
</reference>
<keyword evidence="1" id="KW-0963">Cytoplasm</keyword>
<evidence type="ECO:0000256" key="3">
    <source>
        <dbReference type="ARBA" id="ARBA00023125"/>
    </source>
</evidence>
<dbReference type="PANTHER" id="PTHR37299:SF2">
    <property type="entry name" value="HTH LYTTR-TYPE DOMAIN-CONTAINING PROTEIN"/>
    <property type="match status" value="1"/>
</dbReference>
<dbReference type="Gene3D" id="2.40.50.1020">
    <property type="entry name" value="LytTr DNA-binding domain"/>
    <property type="match status" value="1"/>
</dbReference>
<keyword evidence="7" id="KW-1185">Reference proteome</keyword>
<dbReference type="PANTHER" id="PTHR37299">
    <property type="entry name" value="TRANSCRIPTIONAL REGULATOR-RELATED"/>
    <property type="match status" value="1"/>
</dbReference>
<proteinExistence type="predicted"/>
<evidence type="ECO:0000313" key="6">
    <source>
        <dbReference type="EMBL" id="TDG70070.1"/>
    </source>
</evidence>
<dbReference type="SMART" id="SM00850">
    <property type="entry name" value="LytTR"/>
    <property type="match status" value="1"/>
</dbReference>
<feature type="domain" description="HTH LytTR-type" evidence="5">
    <location>
        <begin position="63"/>
        <end position="143"/>
    </location>
</feature>
<evidence type="ECO:0000256" key="2">
    <source>
        <dbReference type="ARBA" id="ARBA00023015"/>
    </source>
</evidence>
<keyword evidence="3" id="KW-0238">DNA-binding</keyword>
<evidence type="ECO:0000256" key="4">
    <source>
        <dbReference type="ARBA" id="ARBA00023163"/>
    </source>
</evidence>
<gene>
    <name evidence="6" type="ORF">C5L23_001594</name>
</gene>
<comment type="caution">
    <text evidence="6">The sequence shown here is derived from an EMBL/GenBank/DDBJ whole genome shotgun (WGS) entry which is preliminary data.</text>
</comment>
<dbReference type="RefSeq" id="WP_170168002.1">
    <property type="nucleotide sequence ID" value="NZ_JAGYGP010000003.1"/>
</dbReference>
<evidence type="ECO:0000259" key="5">
    <source>
        <dbReference type="PROSITE" id="PS50930"/>
    </source>
</evidence>
<dbReference type="GO" id="GO:0003677">
    <property type="term" value="F:DNA binding"/>
    <property type="evidence" value="ECO:0007669"/>
    <property type="project" value="UniProtKB-KW"/>
</dbReference>
<dbReference type="EMBL" id="PUFI01000002">
    <property type="protein sequence ID" value="TDG70070.1"/>
    <property type="molecule type" value="Genomic_DNA"/>
</dbReference>
<dbReference type="Proteomes" id="UP000295681">
    <property type="component" value="Unassembled WGS sequence"/>
</dbReference>
<dbReference type="Pfam" id="PF04397">
    <property type="entry name" value="LytTR"/>
    <property type="match status" value="1"/>
</dbReference>
<dbReference type="STRING" id="907931.GCA_000165675_01847"/>
<dbReference type="GO" id="GO:0000156">
    <property type="term" value="F:phosphorelay response regulator activity"/>
    <property type="evidence" value="ECO:0007669"/>
    <property type="project" value="InterPro"/>
</dbReference>
<dbReference type="InterPro" id="IPR046947">
    <property type="entry name" value="LytR-like"/>
</dbReference>
<protein>
    <recommendedName>
        <fullName evidence="5">HTH LytTR-type domain-containing protein</fullName>
    </recommendedName>
</protein>
<dbReference type="AlphaFoldDB" id="A0A4R5NCV6"/>
<evidence type="ECO:0000313" key="7">
    <source>
        <dbReference type="Proteomes" id="UP000295681"/>
    </source>
</evidence>
<keyword evidence="4" id="KW-0804">Transcription</keyword>
<organism evidence="6 7">
    <name type="scientific">Leuconostoc fallax</name>
    <dbReference type="NCBI Taxonomy" id="1251"/>
    <lineage>
        <taxon>Bacteria</taxon>
        <taxon>Bacillati</taxon>
        <taxon>Bacillota</taxon>
        <taxon>Bacilli</taxon>
        <taxon>Lactobacillales</taxon>
        <taxon>Lactobacillaceae</taxon>
        <taxon>Leuconostoc</taxon>
    </lineage>
</organism>
<dbReference type="InterPro" id="IPR007492">
    <property type="entry name" value="LytTR_DNA-bd_dom"/>
</dbReference>
<name>A0A4R5NCV6_9LACO</name>
<dbReference type="PROSITE" id="PS50930">
    <property type="entry name" value="HTH_LYTTR"/>
    <property type="match status" value="1"/>
</dbReference>
<sequence length="143" mass="17038">MKVQYQTMAELARDTLLIGAKEKNPQVMSIIQNIEFHHFSVRGKFLDKHYMIPSAHCIQFFSKDKKIYVRTTESEFITAYRLYELEQKLPTNFLRISHTEIINIDFIDHFSLSKNGLVRITFSDKQQTYSSRRYLKKIKEILL</sequence>
<keyword evidence="2" id="KW-0805">Transcription regulation</keyword>
<evidence type="ECO:0000256" key="1">
    <source>
        <dbReference type="ARBA" id="ARBA00022490"/>
    </source>
</evidence>